<proteinExistence type="predicted"/>
<evidence type="ECO:0000313" key="3">
    <source>
        <dbReference type="EMBL" id="KAE8727123.1"/>
    </source>
</evidence>
<feature type="domain" description="F-box" evidence="1">
    <location>
        <begin position="20"/>
        <end position="38"/>
    </location>
</feature>
<protein>
    <submittedName>
        <fullName evidence="3">Uncharacterized protein</fullName>
    </submittedName>
</protein>
<dbReference type="InterPro" id="IPR011044">
    <property type="entry name" value="Quino_amine_DH_bsu"/>
</dbReference>
<dbReference type="InterPro" id="IPR001810">
    <property type="entry name" value="F-box_dom"/>
</dbReference>
<evidence type="ECO:0000259" key="2">
    <source>
        <dbReference type="Pfam" id="PF03478"/>
    </source>
</evidence>
<dbReference type="Gene3D" id="1.20.1280.50">
    <property type="match status" value="1"/>
</dbReference>
<dbReference type="SUPFAM" id="SSF81383">
    <property type="entry name" value="F-box domain"/>
    <property type="match status" value="1"/>
</dbReference>
<evidence type="ECO:0000313" key="4">
    <source>
        <dbReference type="Proteomes" id="UP000436088"/>
    </source>
</evidence>
<dbReference type="AlphaFoldDB" id="A0A6A3CD57"/>
<name>A0A6A3CD57_HIBSY</name>
<dbReference type="InterPro" id="IPR036047">
    <property type="entry name" value="F-box-like_dom_sf"/>
</dbReference>
<organism evidence="3 4">
    <name type="scientific">Hibiscus syriacus</name>
    <name type="common">Rose of Sharon</name>
    <dbReference type="NCBI Taxonomy" id="106335"/>
    <lineage>
        <taxon>Eukaryota</taxon>
        <taxon>Viridiplantae</taxon>
        <taxon>Streptophyta</taxon>
        <taxon>Embryophyta</taxon>
        <taxon>Tracheophyta</taxon>
        <taxon>Spermatophyta</taxon>
        <taxon>Magnoliopsida</taxon>
        <taxon>eudicotyledons</taxon>
        <taxon>Gunneridae</taxon>
        <taxon>Pentapetalae</taxon>
        <taxon>rosids</taxon>
        <taxon>malvids</taxon>
        <taxon>Malvales</taxon>
        <taxon>Malvaceae</taxon>
        <taxon>Malvoideae</taxon>
        <taxon>Hibiscus</taxon>
    </lineage>
</organism>
<dbReference type="EMBL" id="VEPZ02000320">
    <property type="protein sequence ID" value="KAE8727123.1"/>
    <property type="molecule type" value="Genomic_DNA"/>
</dbReference>
<dbReference type="Pfam" id="PF00646">
    <property type="entry name" value="F-box"/>
    <property type="match status" value="1"/>
</dbReference>
<dbReference type="SUPFAM" id="SSF50969">
    <property type="entry name" value="YVTN repeat-like/Quinoprotein amine dehydrogenase"/>
    <property type="match status" value="1"/>
</dbReference>
<comment type="caution">
    <text evidence="3">The sequence shown here is derived from an EMBL/GenBank/DDBJ whole genome shotgun (WGS) entry which is preliminary data.</text>
</comment>
<reference evidence="3" key="1">
    <citation type="submission" date="2019-09" db="EMBL/GenBank/DDBJ databases">
        <title>Draft genome information of white flower Hibiscus syriacus.</title>
        <authorList>
            <person name="Kim Y.-M."/>
        </authorList>
    </citation>
    <scope>NUCLEOTIDE SEQUENCE [LARGE SCALE GENOMIC DNA]</scope>
    <source>
        <strain evidence="3">YM2019G1</strain>
    </source>
</reference>
<gene>
    <name evidence="3" type="ORF">F3Y22_tig00005929pilonHSYRG00218</name>
</gene>
<dbReference type="Pfam" id="PF03478">
    <property type="entry name" value="Beta-prop_KIB1-4"/>
    <property type="match status" value="1"/>
</dbReference>
<dbReference type="InterPro" id="IPR005174">
    <property type="entry name" value="KIB1-4_b-propeller"/>
</dbReference>
<sequence>MAVWSDLPADLMRSIDDKILSYKDQVRCRCVCSSWRSALPEMTGSMPGLLVPLKSETQTGSRTPFGFIDPFEKKVHRLRFSYPRGTGMLFRGSCHGWVVSIEGSSIYVINPLTGVHEMLPPIIELPDLRKFRPDTCTLRDYILDKVSFSSSPQSNNFVAVAIYGDRGSLAYCKRRDRQWTLIHHGGYSDFIFHGDQIYTVNGSGSLVVCDIQNQSPKVWELVPSSLKRKRRFLSSNPSRLYLVESSGGLLMVQRIVSINGIHYETLGFRVFKLDTSSREWHRIVSTGEDALFLGWNVCLCSKLRGYGGDCIYFTHKNMVWRRRKMAYGPEISVFNLSNGSFQDLPKQSSDLESVIWSPPVWFIPTY</sequence>
<keyword evidence="4" id="KW-1185">Reference proteome</keyword>
<dbReference type="OrthoDB" id="1523976at2759"/>
<accession>A0A6A3CD57</accession>
<dbReference type="InterPro" id="IPR050942">
    <property type="entry name" value="F-box_BR-signaling"/>
</dbReference>
<evidence type="ECO:0000259" key="1">
    <source>
        <dbReference type="Pfam" id="PF00646"/>
    </source>
</evidence>
<dbReference type="PANTHER" id="PTHR44259">
    <property type="entry name" value="OS07G0183000 PROTEIN-RELATED"/>
    <property type="match status" value="1"/>
</dbReference>
<feature type="domain" description="KIB1-4 beta-propeller" evidence="2">
    <location>
        <begin position="71"/>
        <end position="335"/>
    </location>
</feature>
<dbReference type="PANTHER" id="PTHR44259:SF114">
    <property type="entry name" value="OS06G0707300 PROTEIN"/>
    <property type="match status" value="1"/>
</dbReference>
<dbReference type="Proteomes" id="UP000436088">
    <property type="component" value="Unassembled WGS sequence"/>
</dbReference>